<dbReference type="GO" id="GO:0003677">
    <property type="term" value="F:DNA binding"/>
    <property type="evidence" value="ECO:0007669"/>
    <property type="project" value="UniProtKB-KW"/>
</dbReference>
<dbReference type="RefSeq" id="WP_185121194.1">
    <property type="nucleotide sequence ID" value="NZ_JACJVQ010000015.1"/>
</dbReference>
<proteinExistence type="predicted"/>
<evidence type="ECO:0000256" key="7">
    <source>
        <dbReference type="ARBA" id="ARBA00023163"/>
    </source>
</evidence>
<dbReference type="InterPro" id="IPR006059">
    <property type="entry name" value="SBP"/>
</dbReference>
<dbReference type="SUPFAM" id="SSF46785">
    <property type="entry name" value="Winged helix' DNA-binding domain"/>
    <property type="match status" value="1"/>
</dbReference>
<evidence type="ECO:0000256" key="6">
    <source>
        <dbReference type="ARBA" id="ARBA00023139"/>
    </source>
</evidence>
<accession>A0A841SXH2</accession>
<keyword evidence="2" id="KW-0732">Signal</keyword>
<evidence type="ECO:0000259" key="9">
    <source>
        <dbReference type="PROSITE" id="PS50949"/>
    </source>
</evidence>
<dbReference type="GO" id="GO:0003700">
    <property type="term" value="F:DNA-binding transcription factor activity"/>
    <property type="evidence" value="ECO:0007669"/>
    <property type="project" value="InterPro"/>
</dbReference>
<keyword evidence="5" id="KW-0472">Membrane</keyword>
<dbReference type="SMART" id="SM00345">
    <property type="entry name" value="HTH_GNTR"/>
    <property type="match status" value="1"/>
</dbReference>
<evidence type="ECO:0000313" key="11">
    <source>
        <dbReference type="Proteomes" id="UP000535838"/>
    </source>
</evidence>
<keyword evidence="6" id="KW-0564">Palmitate</keyword>
<evidence type="ECO:0000256" key="4">
    <source>
        <dbReference type="ARBA" id="ARBA00023125"/>
    </source>
</evidence>
<feature type="domain" description="HTH gntR-type" evidence="9">
    <location>
        <begin position="11"/>
        <end position="79"/>
    </location>
</feature>
<dbReference type="PRINTS" id="PR00035">
    <property type="entry name" value="HTHGNTR"/>
</dbReference>
<dbReference type="Gene3D" id="1.10.10.10">
    <property type="entry name" value="Winged helix-like DNA-binding domain superfamily/Winged helix DNA-binding domain"/>
    <property type="match status" value="1"/>
</dbReference>
<dbReference type="Pfam" id="PF13416">
    <property type="entry name" value="SBP_bac_8"/>
    <property type="match status" value="1"/>
</dbReference>
<keyword evidence="3" id="KW-0805">Transcription regulation</keyword>
<dbReference type="InterPro" id="IPR000524">
    <property type="entry name" value="Tscrpt_reg_HTH_GntR"/>
</dbReference>
<evidence type="ECO:0000256" key="1">
    <source>
        <dbReference type="ARBA" id="ARBA00022475"/>
    </source>
</evidence>
<dbReference type="PROSITE" id="PS50949">
    <property type="entry name" value="HTH_GNTR"/>
    <property type="match status" value="1"/>
</dbReference>
<dbReference type="Pfam" id="PF00392">
    <property type="entry name" value="GntR"/>
    <property type="match status" value="1"/>
</dbReference>
<dbReference type="Proteomes" id="UP000535838">
    <property type="component" value="Unassembled WGS sequence"/>
</dbReference>
<evidence type="ECO:0000256" key="8">
    <source>
        <dbReference type="ARBA" id="ARBA00023288"/>
    </source>
</evidence>
<organism evidence="10 11">
    <name type="scientific">Cohnella thailandensis</name>
    <dbReference type="NCBI Taxonomy" id="557557"/>
    <lineage>
        <taxon>Bacteria</taxon>
        <taxon>Bacillati</taxon>
        <taxon>Bacillota</taxon>
        <taxon>Bacilli</taxon>
        <taxon>Bacillales</taxon>
        <taxon>Paenibacillaceae</taxon>
        <taxon>Cohnella</taxon>
    </lineage>
</organism>
<dbReference type="PANTHER" id="PTHR43649">
    <property type="entry name" value="ARABINOSE-BINDING PROTEIN-RELATED"/>
    <property type="match status" value="1"/>
</dbReference>
<evidence type="ECO:0000256" key="5">
    <source>
        <dbReference type="ARBA" id="ARBA00023136"/>
    </source>
</evidence>
<keyword evidence="11" id="KW-1185">Reference proteome</keyword>
<dbReference type="InterPro" id="IPR036390">
    <property type="entry name" value="WH_DNA-bd_sf"/>
</dbReference>
<gene>
    <name evidence="10" type="ORF">H7B67_17780</name>
</gene>
<keyword evidence="1" id="KW-1003">Cell membrane</keyword>
<dbReference type="AlphaFoldDB" id="A0A841SXH2"/>
<dbReference type="InterPro" id="IPR036388">
    <property type="entry name" value="WH-like_DNA-bd_sf"/>
</dbReference>
<dbReference type="SUPFAM" id="SSF53850">
    <property type="entry name" value="Periplasmic binding protein-like II"/>
    <property type="match status" value="1"/>
</dbReference>
<reference evidence="10 11" key="1">
    <citation type="submission" date="2020-08" db="EMBL/GenBank/DDBJ databases">
        <title>Cohnella phylogeny.</title>
        <authorList>
            <person name="Dunlap C."/>
        </authorList>
    </citation>
    <scope>NUCLEOTIDE SEQUENCE [LARGE SCALE GENOMIC DNA]</scope>
    <source>
        <strain evidence="10 11">DSM 25241</strain>
    </source>
</reference>
<evidence type="ECO:0000256" key="2">
    <source>
        <dbReference type="ARBA" id="ARBA00022729"/>
    </source>
</evidence>
<evidence type="ECO:0000313" key="10">
    <source>
        <dbReference type="EMBL" id="MBB6635972.1"/>
    </source>
</evidence>
<dbReference type="EMBL" id="JACJVQ010000015">
    <property type="protein sequence ID" value="MBB6635972.1"/>
    <property type="molecule type" value="Genomic_DNA"/>
</dbReference>
<evidence type="ECO:0000256" key="3">
    <source>
        <dbReference type="ARBA" id="ARBA00023015"/>
    </source>
</evidence>
<name>A0A841SXH2_9BACL</name>
<dbReference type="InterPro" id="IPR050490">
    <property type="entry name" value="Bact_solute-bd_prot1"/>
</dbReference>
<sequence length="476" mass="54254">MSYKSDRPSFQERLDHFVSVIRTEIINGIRQEGTYLPAESALAKQFQLSNKSIRKGLEQLVEEGLIQKIDRVGSMVTPRPKESITLNFGCPISLTTDFLIDELIAEFGRRNPGIHVRRITLNHLSYAQSAQEMISNGLLDVVAFNSPQFQEWTEEGLTSLLEGLDSDPDIYPIAEEAFRVDGVGYAKPVSFSPVVLCYNKRHFQEAGIHEPDSYWTWSDLMAAASKLSKSRGRHGIYFLPASENRYPVFLLQGFGNRPKGIGGSGLNENVQEGLRALNELISSREVFPNYWAQGNDETVQLFAEGQVSVILCTYFNLNEFAHLPLEYDICPLPSLQRGDPQKTLLLSIGMALVRHSKWKEAARRFVDFLASEDAQNVIRDRTVSIPARKASAERAPMDGLKRPSRYWMFREMFPSFSYHRDLGLQIKDLRQFTKWLKEYWSDMIDEETLRRKLEELYRTGLKPGERSTAANENGIP</sequence>
<protein>
    <submittedName>
        <fullName evidence="10">Extracellular solute-binding protein</fullName>
    </submittedName>
</protein>
<dbReference type="PANTHER" id="PTHR43649:SF33">
    <property type="entry name" value="POLYGALACTURONAN_RHAMNOGALACTURONAN-BINDING PROTEIN YTCQ"/>
    <property type="match status" value="1"/>
</dbReference>
<dbReference type="Gene3D" id="3.40.190.10">
    <property type="entry name" value="Periplasmic binding protein-like II"/>
    <property type="match status" value="1"/>
</dbReference>
<comment type="caution">
    <text evidence="10">The sequence shown here is derived from an EMBL/GenBank/DDBJ whole genome shotgun (WGS) entry which is preliminary data.</text>
</comment>
<keyword evidence="4" id="KW-0238">DNA-binding</keyword>
<keyword evidence="8" id="KW-0449">Lipoprotein</keyword>
<keyword evidence="7" id="KW-0804">Transcription</keyword>